<evidence type="ECO:0000313" key="2">
    <source>
        <dbReference type="Proteomes" id="UP000823775"/>
    </source>
</evidence>
<gene>
    <name evidence="1" type="ORF">HAX54_035511</name>
</gene>
<accession>A0ABS8SFM6</accession>
<evidence type="ECO:0000313" key="1">
    <source>
        <dbReference type="EMBL" id="MCD7457603.1"/>
    </source>
</evidence>
<reference evidence="1 2" key="1">
    <citation type="journal article" date="2021" name="BMC Genomics">
        <title>Datura genome reveals duplications of psychoactive alkaloid biosynthetic genes and high mutation rate following tissue culture.</title>
        <authorList>
            <person name="Rajewski A."/>
            <person name="Carter-House D."/>
            <person name="Stajich J."/>
            <person name="Litt A."/>
        </authorList>
    </citation>
    <scope>NUCLEOTIDE SEQUENCE [LARGE SCALE GENOMIC DNA]</scope>
    <source>
        <strain evidence="1">AR-01</strain>
    </source>
</reference>
<comment type="caution">
    <text evidence="1">The sequence shown here is derived from an EMBL/GenBank/DDBJ whole genome shotgun (WGS) entry which is preliminary data.</text>
</comment>
<proteinExistence type="predicted"/>
<keyword evidence="2" id="KW-1185">Reference proteome</keyword>
<sequence length="146" mass="16769">MSIVTISSISYRYSILEKYLYGDQGRIYSVWDVGSRAATRGSGKGRSGLRLRPGPTEWHLPDAEHQLLLKTVRELLRLIHQQFMRMSQLQQYRQGQLIHYYANAAGDFGLDYEILREYSTGWDFTCDSYGSSRGGFGDQIELGFEI</sequence>
<protein>
    <submittedName>
        <fullName evidence="1">Uncharacterized protein</fullName>
    </submittedName>
</protein>
<name>A0ABS8SFM6_DATST</name>
<dbReference type="EMBL" id="JACEIK010000464">
    <property type="protein sequence ID" value="MCD7457603.1"/>
    <property type="molecule type" value="Genomic_DNA"/>
</dbReference>
<dbReference type="Proteomes" id="UP000823775">
    <property type="component" value="Unassembled WGS sequence"/>
</dbReference>
<organism evidence="1 2">
    <name type="scientific">Datura stramonium</name>
    <name type="common">Jimsonweed</name>
    <name type="synonym">Common thornapple</name>
    <dbReference type="NCBI Taxonomy" id="4076"/>
    <lineage>
        <taxon>Eukaryota</taxon>
        <taxon>Viridiplantae</taxon>
        <taxon>Streptophyta</taxon>
        <taxon>Embryophyta</taxon>
        <taxon>Tracheophyta</taxon>
        <taxon>Spermatophyta</taxon>
        <taxon>Magnoliopsida</taxon>
        <taxon>eudicotyledons</taxon>
        <taxon>Gunneridae</taxon>
        <taxon>Pentapetalae</taxon>
        <taxon>asterids</taxon>
        <taxon>lamiids</taxon>
        <taxon>Solanales</taxon>
        <taxon>Solanaceae</taxon>
        <taxon>Solanoideae</taxon>
        <taxon>Datureae</taxon>
        <taxon>Datura</taxon>
    </lineage>
</organism>